<feature type="domain" description="4-oxalocrotonate tautomerase-like" evidence="2">
    <location>
        <begin position="2"/>
        <end position="55"/>
    </location>
</feature>
<dbReference type="Proteomes" id="UP000193040">
    <property type="component" value="Unassembled WGS sequence"/>
</dbReference>
<dbReference type="EMBL" id="MZZM01000025">
    <property type="protein sequence ID" value="ORJ57829.1"/>
    <property type="molecule type" value="Genomic_DNA"/>
</dbReference>
<protein>
    <recommendedName>
        <fullName evidence="2">4-oxalocrotonate tautomerase-like domain-containing protein</fullName>
    </recommendedName>
</protein>
<evidence type="ECO:0000313" key="4">
    <source>
        <dbReference type="Proteomes" id="UP000193040"/>
    </source>
</evidence>
<name>A0A1X0XYB3_MYCSI</name>
<evidence type="ECO:0000256" key="1">
    <source>
        <dbReference type="ARBA" id="ARBA00023235"/>
    </source>
</evidence>
<gene>
    <name evidence="3" type="ORF">B5M45_19690</name>
</gene>
<dbReference type="SUPFAM" id="SSF55331">
    <property type="entry name" value="Tautomerase/MIF"/>
    <property type="match status" value="1"/>
</dbReference>
<dbReference type="Pfam" id="PF01361">
    <property type="entry name" value="Tautomerase"/>
    <property type="match status" value="1"/>
</dbReference>
<evidence type="ECO:0000313" key="3">
    <source>
        <dbReference type="EMBL" id="ORJ57829.1"/>
    </source>
</evidence>
<proteinExistence type="predicted"/>
<dbReference type="AlphaFoldDB" id="A0A1X0XYB3"/>
<accession>A0A1X0XYB3</accession>
<keyword evidence="4" id="KW-1185">Reference proteome</keyword>
<dbReference type="Gene3D" id="3.30.429.10">
    <property type="entry name" value="Macrophage Migration Inhibitory Factor"/>
    <property type="match status" value="1"/>
</dbReference>
<dbReference type="InterPro" id="IPR014347">
    <property type="entry name" value="Tautomerase/MIF_sf"/>
</dbReference>
<organism evidence="3 4">
    <name type="scientific">Mycobacterium simiae</name>
    <name type="common">Mycobacterium habana</name>
    <dbReference type="NCBI Taxonomy" id="1784"/>
    <lineage>
        <taxon>Bacteria</taxon>
        <taxon>Bacillati</taxon>
        <taxon>Actinomycetota</taxon>
        <taxon>Actinomycetes</taxon>
        <taxon>Mycobacteriales</taxon>
        <taxon>Mycobacteriaceae</taxon>
        <taxon>Mycobacterium</taxon>
        <taxon>Mycobacterium simiae complex</taxon>
    </lineage>
</organism>
<dbReference type="GO" id="GO:0016853">
    <property type="term" value="F:isomerase activity"/>
    <property type="evidence" value="ECO:0007669"/>
    <property type="project" value="UniProtKB-KW"/>
</dbReference>
<dbReference type="InterPro" id="IPR004370">
    <property type="entry name" value="4-OT-like_dom"/>
</dbReference>
<evidence type="ECO:0000259" key="2">
    <source>
        <dbReference type="Pfam" id="PF01361"/>
    </source>
</evidence>
<comment type="caution">
    <text evidence="3">The sequence shown here is derived from an EMBL/GenBank/DDBJ whole genome shotgun (WGS) entry which is preliminary data.</text>
</comment>
<reference evidence="3 4" key="1">
    <citation type="submission" date="2017-03" db="EMBL/GenBank/DDBJ databases">
        <title>Genomic insights into Mycobacterium simiae human colonization.</title>
        <authorList>
            <person name="Steffani J.L."/>
            <person name="Brunck M.E."/>
            <person name="Cruz E."/>
            <person name="Montiel R."/>
            <person name="Barona F."/>
        </authorList>
    </citation>
    <scope>NUCLEOTIDE SEQUENCE [LARGE SCALE GENOMIC DNA]</scope>
    <source>
        <strain evidence="3 4">MsiGto</strain>
    </source>
</reference>
<keyword evidence="1" id="KW-0413">Isomerase</keyword>
<dbReference type="RefSeq" id="WP_084952372.1">
    <property type="nucleotide sequence ID" value="NZ_MZZM01000025.1"/>
</dbReference>
<sequence>MPFIQINVPTSLAPATKKKLVREVIDCAHQAIGSDPAIINVVIHELVPANIAVGGCIDD</sequence>